<keyword evidence="1" id="KW-0472">Membrane</keyword>
<feature type="transmembrane region" description="Helical" evidence="1">
    <location>
        <begin position="185"/>
        <end position="205"/>
    </location>
</feature>
<keyword evidence="3" id="KW-1185">Reference proteome</keyword>
<keyword evidence="1" id="KW-0812">Transmembrane</keyword>
<comment type="caution">
    <text evidence="2">The sequence shown here is derived from an EMBL/GenBank/DDBJ whole genome shotgun (WGS) entry which is preliminary data.</text>
</comment>
<evidence type="ECO:0000313" key="3">
    <source>
        <dbReference type="Proteomes" id="UP001595453"/>
    </source>
</evidence>
<evidence type="ECO:0000313" key="2">
    <source>
        <dbReference type="EMBL" id="MFC3034681.1"/>
    </source>
</evidence>
<dbReference type="Proteomes" id="UP001595453">
    <property type="component" value="Unassembled WGS sequence"/>
</dbReference>
<feature type="transmembrane region" description="Helical" evidence="1">
    <location>
        <begin position="6"/>
        <end position="23"/>
    </location>
</feature>
<proteinExistence type="predicted"/>
<keyword evidence="1" id="KW-1133">Transmembrane helix</keyword>
<feature type="transmembrane region" description="Helical" evidence="1">
    <location>
        <begin position="110"/>
        <end position="128"/>
    </location>
</feature>
<dbReference type="Pfam" id="PF11750">
    <property type="entry name" value="DUF3307"/>
    <property type="match status" value="1"/>
</dbReference>
<dbReference type="EMBL" id="JBHRSD010000046">
    <property type="protein sequence ID" value="MFC3034681.1"/>
    <property type="molecule type" value="Genomic_DNA"/>
</dbReference>
<feature type="transmembrane region" description="Helical" evidence="1">
    <location>
        <begin position="225"/>
        <end position="244"/>
    </location>
</feature>
<reference evidence="3" key="1">
    <citation type="journal article" date="2019" name="Int. J. Syst. Evol. Microbiol.">
        <title>The Global Catalogue of Microorganisms (GCM) 10K type strain sequencing project: providing services to taxonomists for standard genome sequencing and annotation.</title>
        <authorList>
            <consortium name="The Broad Institute Genomics Platform"/>
            <consortium name="The Broad Institute Genome Sequencing Center for Infectious Disease"/>
            <person name="Wu L."/>
            <person name="Ma J."/>
        </authorList>
    </citation>
    <scope>NUCLEOTIDE SEQUENCE [LARGE SCALE GENOMIC DNA]</scope>
    <source>
        <strain evidence="3">KCTC 42730</strain>
    </source>
</reference>
<name>A0ABV7CQ63_9GAMM</name>
<feature type="transmembrane region" description="Helical" evidence="1">
    <location>
        <begin position="44"/>
        <end position="63"/>
    </location>
</feature>
<feature type="transmembrane region" description="Helical" evidence="1">
    <location>
        <begin position="69"/>
        <end position="89"/>
    </location>
</feature>
<evidence type="ECO:0000256" key="1">
    <source>
        <dbReference type="SAM" id="Phobius"/>
    </source>
</evidence>
<accession>A0ABV7CQ63</accession>
<organism evidence="2 3">
    <name type="scientific">Pseudoalteromonas fenneropenaei</name>
    <dbReference type="NCBI Taxonomy" id="1737459"/>
    <lineage>
        <taxon>Bacteria</taxon>
        <taxon>Pseudomonadati</taxon>
        <taxon>Pseudomonadota</taxon>
        <taxon>Gammaproteobacteria</taxon>
        <taxon>Alteromonadales</taxon>
        <taxon>Pseudoalteromonadaceae</taxon>
        <taxon>Pseudoalteromonas</taxon>
    </lineage>
</organism>
<feature type="transmembrane region" description="Helical" evidence="1">
    <location>
        <begin position="134"/>
        <end position="159"/>
    </location>
</feature>
<dbReference type="RefSeq" id="WP_377128448.1">
    <property type="nucleotide sequence ID" value="NZ_JBHRSD010000046.1"/>
</dbReference>
<protein>
    <submittedName>
        <fullName evidence="2">DUF3307 domain-containing protein</fullName>
    </submittedName>
</protein>
<gene>
    <name evidence="2" type="ORF">ACFOEE_19435</name>
</gene>
<sequence>MHFEVTILFLSLLLSHLIADFHWQPYTWVQDRNRYHFRSRKLRWHCAIHTIVGFMVLASWTHYVGWQEYIYAAWLALIIGLSHFVIDVAKSYSSGNTLAFLLDQAAHIMVLMWVSVLMLDISLAALLLKPQSPLAEILVVVIGYALVVNPCSVFISITLEKWPWLRPPSDSLPKAGHYIGVLERILILTFVLLGEFTAVGFVLAAKSIFRFGDLTASKEKQLTEYVMLGTLLSVVTTVLIGIAVRQLIA</sequence>
<dbReference type="InterPro" id="IPR021737">
    <property type="entry name" value="Phage_phiKZ_Orf197"/>
</dbReference>